<dbReference type="Proteomes" id="UP000192247">
    <property type="component" value="Unassembled WGS sequence"/>
</dbReference>
<organism evidence="1 2">
    <name type="scientific">Tropilaelaps mercedesae</name>
    <dbReference type="NCBI Taxonomy" id="418985"/>
    <lineage>
        <taxon>Eukaryota</taxon>
        <taxon>Metazoa</taxon>
        <taxon>Ecdysozoa</taxon>
        <taxon>Arthropoda</taxon>
        <taxon>Chelicerata</taxon>
        <taxon>Arachnida</taxon>
        <taxon>Acari</taxon>
        <taxon>Parasitiformes</taxon>
        <taxon>Mesostigmata</taxon>
        <taxon>Gamasina</taxon>
        <taxon>Dermanyssoidea</taxon>
        <taxon>Laelapidae</taxon>
        <taxon>Tropilaelaps</taxon>
    </lineage>
</organism>
<protein>
    <submittedName>
        <fullName evidence="1">Soluble guanylate cyclase 88E-like</fullName>
    </submittedName>
</protein>
<dbReference type="AlphaFoldDB" id="A0A1V9XGN2"/>
<dbReference type="EMBL" id="MNPL01011554">
    <property type="protein sequence ID" value="OQR72543.1"/>
    <property type="molecule type" value="Genomic_DNA"/>
</dbReference>
<evidence type="ECO:0000313" key="1">
    <source>
        <dbReference type="EMBL" id="OQR72543.1"/>
    </source>
</evidence>
<keyword evidence="2" id="KW-1185">Reference proteome</keyword>
<comment type="caution">
    <text evidence="1">The sequence shown here is derived from an EMBL/GenBank/DDBJ whole genome shotgun (WGS) entry which is preliminary data.</text>
</comment>
<dbReference type="InParanoid" id="A0A1V9XGN2"/>
<accession>A0A1V9XGN2</accession>
<sequence length="133" mass="14824">PPSRRVHHEETFITDVEELRRAASTVDVGDGNAVVFGADPQESQTMSTTKRQSVTGTAHYDIPTSTNDLSTVQGKWSNFSTSMMYAGAVRCEHCLHCHARAMYERKGLEEETEIKALRPVRLGQQRTKTCALL</sequence>
<reference evidence="1 2" key="1">
    <citation type="journal article" date="2017" name="Gigascience">
        <title>Draft genome of the honey bee ectoparasitic mite, Tropilaelaps mercedesae, is shaped by the parasitic life history.</title>
        <authorList>
            <person name="Dong X."/>
            <person name="Armstrong S.D."/>
            <person name="Xia D."/>
            <person name="Makepeace B.L."/>
            <person name="Darby A.C."/>
            <person name="Kadowaki T."/>
        </authorList>
    </citation>
    <scope>NUCLEOTIDE SEQUENCE [LARGE SCALE GENOMIC DNA]</scope>
    <source>
        <strain evidence="1">Wuxi-XJTLU</strain>
    </source>
</reference>
<name>A0A1V9XGN2_9ACAR</name>
<proteinExistence type="predicted"/>
<feature type="non-terminal residue" evidence="1">
    <location>
        <position position="1"/>
    </location>
</feature>
<gene>
    <name evidence="1" type="ORF">BIW11_10317</name>
</gene>
<evidence type="ECO:0000313" key="2">
    <source>
        <dbReference type="Proteomes" id="UP000192247"/>
    </source>
</evidence>